<dbReference type="PANTHER" id="PTHR10291">
    <property type="entry name" value="DEHYDRODOLICHYL DIPHOSPHATE SYNTHASE FAMILY MEMBER"/>
    <property type="match status" value="1"/>
</dbReference>
<evidence type="ECO:0000256" key="2">
    <source>
        <dbReference type="HAMAP-Rule" id="MF_01139"/>
    </source>
</evidence>
<comment type="function">
    <text evidence="2">Catalyzes the condensation of isopentenyl diphosphate (IPP) with allylic pyrophosphates generating different type of terpenoids.</text>
</comment>
<dbReference type="FunFam" id="3.40.1180.10:FF:000001">
    <property type="entry name" value="(2E,6E)-farnesyl-diphosphate-specific ditrans,polycis-undecaprenyl-diphosphate synthase"/>
    <property type="match status" value="1"/>
</dbReference>
<dbReference type="Pfam" id="PF01255">
    <property type="entry name" value="Prenyltransf"/>
    <property type="match status" value="1"/>
</dbReference>
<sequence>MEEVKKGIIPQHVAVIMDGNGRWAKKRRQPRLAGHRAGAKAIRGIVEIATEVGVEYLTLYTFSTENWRRPQEEVLGLMQLFEEQLEKDLDELDRQGVKIRVIGRLDEVRESTRNAFLRAVERTKDNSKLNLIIALNYSGRAEILDTAKALCAAVKEGKETSDFDEEIFSRYMYTSNIPDPELLIRTSGEMRISNFLLWQIAYAEIWITDKLWPDFSKKDFIQAIADFQTRRRRFGGLDED</sequence>
<dbReference type="EMBL" id="PFNG01000223">
    <property type="protein sequence ID" value="PIZ35879.1"/>
    <property type="molecule type" value="Genomic_DNA"/>
</dbReference>
<feature type="binding site" evidence="2">
    <location>
        <position position="18"/>
    </location>
    <ligand>
        <name>Mg(2+)</name>
        <dbReference type="ChEBI" id="CHEBI:18420"/>
    </ligand>
</feature>
<gene>
    <name evidence="3" type="ORF">COY37_09555</name>
</gene>
<dbReference type="EC" id="2.5.1.-" evidence="2"/>
<feature type="binding site" evidence="2">
    <location>
        <position position="185"/>
    </location>
    <ligand>
        <name>substrate</name>
    </ligand>
</feature>
<protein>
    <recommendedName>
        <fullName evidence="2">Isoprenyl transferase</fullName>
        <ecNumber evidence="2">2.5.1.-</ecNumber>
    </recommendedName>
</protein>
<feature type="binding site" evidence="2">
    <location>
        <position position="23"/>
    </location>
    <ligand>
        <name>substrate</name>
    </ligand>
</feature>
<dbReference type="PANTHER" id="PTHR10291:SF0">
    <property type="entry name" value="DEHYDRODOLICHYL DIPHOSPHATE SYNTHASE 2"/>
    <property type="match status" value="1"/>
</dbReference>
<comment type="similarity">
    <text evidence="2">Belongs to the UPP synthase family.</text>
</comment>
<accession>A0A2M7T5W7</accession>
<dbReference type="InterPro" id="IPR001441">
    <property type="entry name" value="UPP_synth-like"/>
</dbReference>
<feature type="binding site" evidence="2">
    <location>
        <begin position="63"/>
        <end position="65"/>
    </location>
    <ligand>
        <name>substrate</name>
    </ligand>
</feature>
<dbReference type="GO" id="GO:0045547">
    <property type="term" value="F:ditrans,polycis-polyprenyl diphosphate synthase [(2E,6E)-farnesyl diphosphate specific] activity"/>
    <property type="evidence" value="ECO:0007669"/>
    <property type="project" value="TreeGrafter"/>
</dbReference>
<comment type="subunit">
    <text evidence="2">Homodimer.</text>
</comment>
<keyword evidence="2" id="KW-0460">Magnesium</keyword>
<dbReference type="GO" id="GO:0000287">
    <property type="term" value="F:magnesium ion binding"/>
    <property type="evidence" value="ECO:0007669"/>
    <property type="project" value="UniProtKB-UniRule"/>
</dbReference>
<dbReference type="CDD" id="cd00475">
    <property type="entry name" value="Cis_IPPS"/>
    <property type="match status" value="1"/>
</dbReference>
<evidence type="ECO:0000313" key="3">
    <source>
        <dbReference type="EMBL" id="PIZ35879.1"/>
    </source>
</evidence>
<feature type="binding site" evidence="2">
    <location>
        <position position="204"/>
    </location>
    <ligand>
        <name>Mg(2+)</name>
        <dbReference type="ChEBI" id="CHEBI:18420"/>
    </ligand>
</feature>
<keyword evidence="2" id="KW-0479">Metal-binding</keyword>
<dbReference type="PROSITE" id="PS01066">
    <property type="entry name" value="UPP_SYNTHASE"/>
    <property type="match status" value="1"/>
</dbReference>
<feature type="binding site" evidence="2">
    <location>
        <position position="31"/>
    </location>
    <ligand>
        <name>substrate</name>
    </ligand>
</feature>
<dbReference type="SUPFAM" id="SSF64005">
    <property type="entry name" value="Undecaprenyl diphosphate synthase"/>
    <property type="match status" value="1"/>
</dbReference>
<name>A0A2M7T5W7_9ACTN</name>
<feature type="active site" evidence="2">
    <location>
        <position position="18"/>
    </location>
</feature>
<feature type="binding site" evidence="2">
    <location>
        <position position="67"/>
    </location>
    <ligand>
        <name>substrate</name>
    </ligand>
</feature>
<dbReference type="Gene3D" id="3.40.1180.10">
    <property type="entry name" value="Decaprenyl diphosphate synthase-like"/>
    <property type="match status" value="1"/>
</dbReference>
<reference evidence="4" key="1">
    <citation type="submission" date="2017-09" db="EMBL/GenBank/DDBJ databases">
        <title>Depth-based differentiation of microbial function through sediment-hosted aquifers and enrichment of novel symbionts in the deep terrestrial subsurface.</title>
        <authorList>
            <person name="Probst A.J."/>
            <person name="Ladd B."/>
            <person name="Jarett J.K."/>
            <person name="Geller-Mcgrath D.E."/>
            <person name="Sieber C.M.K."/>
            <person name="Emerson J.B."/>
            <person name="Anantharaman K."/>
            <person name="Thomas B.C."/>
            <person name="Malmstrom R."/>
            <person name="Stieglmeier M."/>
            <person name="Klingl A."/>
            <person name="Woyke T."/>
            <person name="Ryan C.M."/>
            <person name="Banfield J.F."/>
        </authorList>
    </citation>
    <scope>NUCLEOTIDE SEQUENCE [LARGE SCALE GENOMIC DNA]</scope>
</reference>
<feature type="binding site" evidence="2">
    <location>
        <position position="69"/>
    </location>
    <ligand>
        <name>substrate</name>
    </ligand>
</feature>
<dbReference type="RefSeq" id="WP_286677688.1">
    <property type="nucleotide sequence ID" value="NZ_MNXI01000024.1"/>
</dbReference>
<dbReference type="HAMAP" id="MF_01139">
    <property type="entry name" value="ISPT"/>
    <property type="match status" value="1"/>
</dbReference>
<keyword evidence="1 2" id="KW-0808">Transferase</keyword>
<proteinExistence type="inferred from homology"/>
<comment type="caution">
    <text evidence="3">The sequence shown here is derived from an EMBL/GenBank/DDBJ whole genome shotgun (WGS) entry which is preliminary data.</text>
</comment>
<feature type="binding site" evidence="2">
    <location>
        <position position="35"/>
    </location>
    <ligand>
        <name>substrate</name>
    </ligand>
</feature>
<comment type="cofactor">
    <cofactor evidence="2">
        <name>Mg(2+)</name>
        <dbReference type="ChEBI" id="CHEBI:18420"/>
    </cofactor>
    <text evidence="2">Binds 2 magnesium ions per subunit.</text>
</comment>
<feature type="binding site" evidence="2">
    <location>
        <begin position="19"/>
        <end position="22"/>
    </location>
    <ligand>
        <name>substrate</name>
    </ligand>
</feature>
<dbReference type="InterPro" id="IPR018520">
    <property type="entry name" value="UPP_synth-like_CS"/>
</dbReference>
<evidence type="ECO:0000256" key="1">
    <source>
        <dbReference type="ARBA" id="ARBA00022679"/>
    </source>
</evidence>
<feature type="active site" description="Proton acceptor" evidence="2">
    <location>
        <position position="66"/>
    </location>
</feature>
<dbReference type="GO" id="GO:0016094">
    <property type="term" value="P:polyprenol biosynthetic process"/>
    <property type="evidence" value="ECO:0007669"/>
    <property type="project" value="TreeGrafter"/>
</dbReference>
<dbReference type="InterPro" id="IPR036424">
    <property type="entry name" value="UPP_synth-like_sf"/>
</dbReference>
<dbReference type="NCBIfam" id="TIGR00055">
    <property type="entry name" value="uppS"/>
    <property type="match status" value="1"/>
</dbReference>
<dbReference type="NCBIfam" id="NF011405">
    <property type="entry name" value="PRK14830.1"/>
    <property type="match status" value="1"/>
</dbReference>
<organism evidence="3 4">
    <name type="scientific">Candidatus Aquicultor secundus</name>
    <dbReference type="NCBI Taxonomy" id="1973895"/>
    <lineage>
        <taxon>Bacteria</taxon>
        <taxon>Bacillati</taxon>
        <taxon>Actinomycetota</taxon>
        <taxon>Candidatus Aquicultoria</taxon>
        <taxon>Candidatus Aquicultorales</taxon>
        <taxon>Candidatus Aquicultoraceae</taxon>
        <taxon>Candidatus Aquicultor</taxon>
    </lineage>
</organism>
<dbReference type="AlphaFoldDB" id="A0A2M7T5W7"/>
<evidence type="ECO:0000313" key="4">
    <source>
        <dbReference type="Proteomes" id="UP000230956"/>
    </source>
</evidence>
<dbReference type="Proteomes" id="UP000230956">
    <property type="component" value="Unassembled WGS sequence"/>
</dbReference>
<feature type="binding site" evidence="2">
    <location>
        <begin position="191"/>
        <end position="193"/>
    </location>
    <ligand>
        <name>substrate</name>
    </ligand>
</feature>